<protein>
    <submittedName>
        <fullName evidence="11">Fungal-specific transcription factor domain-containing protein</fullName>
    </submittedName>
</protein>
<dbReference type="Pfam" id="PF00172">
    <property type="entry name" value="Zn_clus"/>
    <property type="match status" value="1"/>
</dbReference>
<dbReference type="InterPro" id="IPR007219">
    <property type="entry name" value="XnlR_reg_dom"/>
</dbReference>
<feature type="compositionally biased region" description="Pro residues" evidence="9">
    <location>
        <begin position="20"/>
        <end position="38"/>
    </location>
</feature>
<comment type="caution">
    <text evidence="11">The sequence shown here is derived from an EMBL/GenBank/DDBJ whole genome shotgun (WGS) entry which is preliminary data.</text>
</comment>
<accession>A0ABQ8GPH9</accession>
<evidence type="ECO:0000256" key="7">
    <source>
        <dbReference type="ARBA" id="ARBA00023242"/>
    </source>
</evidence>
<feature type="coiled-coil region" evidence="8">
    <location>
        <begin position="83"/>
        <end position="120"/>
    </location>
</feature>
<reference evidence="11 12" key="1">
    <citation type="journal article" date="2021" name="Nat. Commun.">
        <title>Genetic determinants of endophytism in the Arabidopsis root mycobiome.</title>
        <authorList>
            <person name="Mesny F."/>
            <person name="Miyauchi S."/>
            <person name="Thiergart T."/>
            <person name="Pickel B."/>
            <person name="Atanasova L."/>
            <person name="Karlsson M."/>
            <person name="Huettel B."/>
            <person name="Barry K.W."/>
            <person name="Haridas S."/>
            <person name="Chen C."/>
            <person name="Bauer D."/>
            <person name="Andreopoulos W."/>
            <person name="Pangilinan J."/>
            <person name="LaButti K."/>
            <person name="Riley R."/>
            <person name="Lipzen A."/>
            <person name="Clum A."/>
            <person name="Drula E."/>
            <person name="Henrissat B."/>
            <person name="Kohler A."/>
            <person name="Grigoriev I.V."/>
            <person name="Martin F.M."/>
            <person name="Hacquard S."/>
        </authorList>
    </citation>
    <scope>NUCLEOTIDE SEQUENCE [LARGE SCALE GENOMIC DNA]</scope>
    <source>
        <strain evidence="11 12">MPI-SDFR-AT-0080</strain>
    </source>
</reference>
<feature type="region of interest" description="Disordered" evidence="9">
    <location>
        <begin position="1"/>
        <end position="43"/>
    </location>
</feature>
<evidence type="ECO:0000256" key="6">
    <source>
        <dbReference type="ARBA" id="ARBA00023163"/>
    </source>
</evidence>
<dbReference type="PANTHER" id="PTHR31313">
    <property type="entry name" value="TY1 ENHANCER ACTIVATOR"/>
    <property type="match status" value="1"/>
</dbReference>
<dbReference type="PROSITE" id="PS00463">
    <property type="entry name" value="ZN2_CY6_FUNGAL_1"/>
    <property type="match status" value="1"/>
</dbReference>
<evidence type="ECO:0000256" key="8">
    <source>
        <dbReference type="SAM" id="Coils"/>
    </source>
</evidence>
<dbReference type="Proteomes" id="UP000774617">
    <property type="component" value="Unassembled WGS sequence"/>
</dbReference>
<keyword evidence="7" id="KW-0539">Nucleus</keyword>
<keyword evidence="2" id="KW-0479">Metal-binding</keyword>
<organism evidence="11 12">
    <name type="scientific">Macrophomina phaseolina</name>
    <dbReference type="NCBI Taxonomy" id="35725"/>
    <lineage>
        <taxon>Eukaryota</taxon>
        <taxon>Fungi</taxon>
        <taxon>Dikarya</taxon>
        <taxon>Ascomycota</taxon>
        <taxon>Pezizomycotina</taxon>
        <taxon>Dothideomycetes</taxon>
        <taxon>Dothideomycetes incertae sedis</taxon>
        <taxon>Botryosphaeriales</taxon>
        <taxon>Botryosphaeriaceae</taxon>
        <taxon>Macrophomina</taxon>
    </lineage>
</organism>
<evidence type="ECO:0000256" key="2">
    <source>
        <dbReference type="ARBA" id="ARBA00022723"/>
    </source>
</evidence>
<comment type="subcellular location">
    <subcellularLocation>
        <location evidence="1">Nucleus</location>
    </subcellularLocation>
</comment>
<feature type="compositionally biased region" description="Pro residues" evidence="9">
    <location>
        <begin position="1"/>
        <end position="10"/>
    </location>
</feature>
<keyword evidence="12" id="KW-1185">Reference proteome</keyword>
<dbReference type="Pfam" id="PF04082">
    <property type="entry name" value="Fungal_trans"/>
    <property type="match status" value="1"/>
</dbReference>
<dbReference type="InterPro" id="IPR051615">
    <property type="entry name" value="Transcr_Regulatory_Elem"/>
</dbReference>
<dbReference type="CDD" id="cd12148">
    <property type="entry name" value="fungal_TF_MHR"/>
    <property type="match status" value="1"/>
</dbReference>
<keyword evidence="3" id="KW-0862">Zinc</keyword>
<dbReference type="PROSITE" id="PS50048">
    <property type="entry name" value="ZN2_CY6_FUNGAL_2"/>
    <property type="match status" value="1"/>
</dbReference>
<dbReference type="PANTHER" id="PTHR31313:SF81">
    <property type="entry name" value="TY1 ENHANCER ACTIVATOR"/>
    <property type="match status" value="1"/>
</dbReference>
<dbReference type="SUPFAM" id="SSF57701">
    <property type="entry name" value="Zn2/Cys6 DNA-binding domain"/>
    <property type="match status" value="1"/>
</dbReference>
<feature type="region of interest" description="Disordered" evidence="9">
    <location>
        <begin position="695"/>
        <end position="773"/>
    </location>
</feature>
<feature type="compositionally biased region" description="Polar residues" evidence="9">
    <location>
        <begin position="750"/>
        <end position="773"/>
    </location>
</feature>
<proteinExistence type="predicted"/>
<dbReference type="SUPFAM" id="SSF101447">
    <property type="entry name" value="Formin homology 2 domain (FH2 domain)"/>
    <property type="match status" value="1"/>
</dbReference>
<evidence type="ECO:0000259" key="10">
    <source>
        <dbReference type="PROSITE" id="PS50048"/>
    </source>
</evidence>
<evidence type="ECO:0000256" key="9">
    <source>
        <dbReference type="SAM" id="MobiDB-lite"/>
    </source>
</evidence>
<dbReference type="Gene3D" id="4.10.240.10">
    <property type="entry name" value="Zn(2)-C6 fungal-type DNA-binding domain"/>
    <property type="match status" value="1"/>
</dbReference>
<dbReference type="SMART" id="SM00066">
    <property type="entry name" value="GAL4"/>
    <property type="match status" value="1"/>
</dbReference>
<dbReference type="SMART" id="SM00906">
    <property type="entry name" value="Fungal_trans"/>
    <property type="match status" value="1"/>
</dbReference>
<feature type="compositionally biased region" description="Polar residues" evidence="9">
    <location>
        <begin position="712"/>
        <end position="721"/>
    </location>
</feature>
<evidence type="ECO:0000256" key="5">
    <source>
        <dbReference type="ARBA" id="ARBA00023125"/>
    </source>
</evidence>
<evidence type="ECO:0000313" key="11">
    <source>
        <dbReference type="EMBL" id="KAH7062071.1"/>
    </source>
</evidence>
<keyword evidence="6" id="KW-0804">Transcription</keyword>
<evidence type="ECO:0000313" key="12">
    <source>
        <dbReference type="Proteomes" id="UP000774617"/>
    </source>
</evidence>
<feature type="region of interest" description="Disordered" evidence="9">
    <location>
        <begin position="794"/>
        <end position="815"/>
    </location>
</feature>
<name>A0ABQ8GPH9_9PEZI</name>
<dbReference type="InterPro" id="IPR001138">
    <property type="entry name" value="Zn2Cys6_DnaBD"/>
</dbReference>
<evidence type="ECO:0000256" key="3">
    <source>
        <dbReference type="ARBA" id="ARBA00022833"/>
    </source>
</evidence>
<sequence>MSRPILPFPPTYGSGQQPFHLPPPDPPPPPPPPPPPNKPTYAKRGRITIVACLPCRRRKTKCDGKRPACSQCLGRDGQCQYDMTDEQRRLTFLRENVEHLEREKSELESLLLTLQRASESDVAEVMRVLRTGDDLYTIARHAHAGRLLSKVRAASPSQNSDTIAPQTLRSPPQVEQYQSLIRIIASAQPLELDEIVRRLRNGDNPASILASASSNTLIQAFSRDHESTPGMEAEFSGRDQFGLVKGAQDARPLLETLSQPVNNWTAVTQDQEWIGHLLSLYFSWQHQFFQNFPEALFRADMASGRTDYCSKLLVNALCAAGCLFSNSRRARRDQNDPLTAGLDFYEEAIRLLNEDRTSTLTTTAALSILCHVESSFSRLSSQWQYSGRSSRMALDLNIHLRSNKTPEYEQGVEGLATNARTHIFWGCFITDQVTSFTLGRLPLIPTNAITVEIPPVDPVKDEDEWIAHGQLNQPRKCTGTTTFRQLISLSKIVNSTLQMFFAPSKTISGSLLLEEYNKYIQWFAKLPAAVASVENAPPHVISLHMYYHAAVLLLFRPFLKARFTKSDVSPLEVCRQSANNISNLFARHREQYGLDGIFTFQLHCLLTASTIHIIKLPSISATSHLAAACNNFQDLVRQNKWATGSLDILRSLVTKWKIVLPLEVEAALYRGQEAPPTIADTAPNATIDTSIPAVKEHNHNNSGFAPGDGASAPTSILFSSSRPEKRDSRFTSPPAGVQTLPKRQRLTVPHLSNPNSTESVSKGATGQQAITSAQHQQDIITRYLFAPYPNQPAPLLGPIHTSTSHNGGDGDQGEGDAWAEELRKVSLGFDGLNFAADDGFDPFMGYRGD</sequence>
<dbReference type="CDD" id="cd00067">
    <property type="entry name" value="GAL4"/>
    <property type="match status" value="1"/>
</dbReference>
<evidence type="ECO:0000256" key="1">
    <source>
        <dbReference type="ARBA" id="ARBA00004123"/>
    </source>
</evidence>
<dbReference type="EMBL" id="JAGTJR010000003">
    <property type="protein sequence ID" value="KAH7062071.1"/>
    <property type="molecule type" value="Genomic_DNA"/>
</dbReference>
<evidence type="ECO:0000256" key="4">
    <source>
        <dbReference type="ARBA" id="ARBA00023015"/>
    </source>
</evidence>
<keyword evidence="4" id="KW-0805">Transcription regulation</keyword>
<dbReference type="InterPro" id="IPR036864">
    <property type="entry name" value="Zn2-C6_fun-type_DNA-bd_sf"/>
</dbReference>
<keyword evidence="5" id="KW-0238">DNA-binding</keyword>
<gene>
    <name evidence="11" type="ORF">B0J12DRAFT_225327</name>
</gene>
<feature type="domain" description="Zn(2)-C6 fungal-type" evidence="10">
    <location>
        <begin position="51"/>
        <end position="81"/>
    </location>
</feature>
<keyword evidence="8" id="KW-0175">Coiled coil</keyword>